<dbReference type="SMART" id="SM00822">
    <property type="entry name" value="PKS_KR"/>
    <property type="match status" value="1"/>
</dbReference>
<dbReference type="KEGG" id="mhev:MHEL_39640"/>
<reference evidence="5 6" key="1">
    <citation type="journal article" date="2019" name="Emerg. Microbes Infect.">
        <title>Comprehensive subspecies identification of 175 nontuberculous mycobacteria species based on 7547 genomic profiles.</title>
        <authorList>
            <person name="Matsumoto Y."/>
            <person name="Kinjo T."/>
            <person name="Motooka D."/>
            <person name="Nabeya D."/>
            <person name="Jung N."/>
            <person name="Uechi K."/>
            <person name="Horii T."/>
            <person name="Iida T."/>
            <person name="Fujita J."/>
            <person name="Nakamura S."/>
        </authorList>
    </citation>
    <scope>NUCLEOTIDE SEQUENCE [LARGE SCALE GENOMIC DNA]</scope>
    <source>
        <strain evidence="5 6">JCM 30396</strain>
    </source>
</reference>
<name>A0A7I7TB66_9MYCO</name>
<organism evidence="5 6">
    <name type="scientific">Mycolicibacterium helvum</name>
    <dbReference type="NCBI Taxonomy" id="1534349"/>
    <lineage>
        <taxon>Bacteria</taxon>
        <taxon>Bacillati</taxon>
        <taxon>Actinomycetota</taxon>
        <taxon>Actinomycetes</taxon>
        <taxon>Mycobacteriales</taxon>
        <taxon>Mycobacteriaceae</taxon>
        <taxon>Mycolicibacterium</taxon>
    </lineage>
</organism>
<evidence type="ECO:0000313" key="5">
    <source>
        <dbReference type="EMBL" id="BBY65721.1"/>
    </source>
</evidence>
<dbReference type="GO" id="GO:0016491">
    <property type="term" value="F:oxidoreductase activity"/>
    <property type="evidence" value="ECO:0007669"/>
    <property type="project" value="UniProtKB-KW"/>
</dbReference>
<evidence type="ECO:0000256" key="3">
    <source>
        <dbReference type="ARBA" id="ARBA00023002"/>
    </source>
</evidence>
<comment type="similarity">
    <text evidence="1">Belongs to the short-chain dehydrogenases/reductases (SDR) family.</text>
</comment>
<dbReference type="CDD" id="cd05233">
    <property type="entry name" value="SDR_c"/>
    <property type="match status" value="1"/>
</dbReference>
<feature type="domain" description="Ketoreductase" evidence="4">
    <location>
        <begin position="8"/>
        <end position="187"/>
    </location>
</feature>
<keyword evidence="6" id="KW-1185">Reference proteome</keyword>
<evidence type="ECO:0000313" key="6">
    <source>
        <dbReference type="Proteomes" id="UP000467148"/>
    </source>
</evidence>
<dbReference type="InterPro" id="IPR057326">
    <property type="entry name" value="KR_dom"/>
</dbReference>
<dbReference type="Gene3D" id="3.40.50.720">
    <property type="entry name" value="NAD(P)-binding Rossmann-like Domain"/>
    <property type="match status" value="1"/>
</dbReference>
<dbReference type="PRINTS" id="PR00081">
    <property type="entry name" value="GDHRDH"/>
</dbReference>
<gene>
    <name evidence="5" type="ORF">MHEL_39640</name>
</gene>
<dbReference type="PANTHER" id="PTHR43391:SF14">
    <property type="entry name" value="DEHYDROGENASE_REDUCTASE SDR FAMILY PROTEIN 7-LIKE"/>
    <property type="match status" value="1"/>
</dbReference>
<keyword evidence="2" id="KW-0521">NADP</keyword>
<dbReference type="AlphaFoldDB" id="A0A7I7TB66"/>
<dbReference type="Proteomes" id="UP000467148">
    <property type="component" value="Chromosome"/>
</dbReference>
<dbReference type="Pfam" id="PF00106">
    <property type="entry name" value="adh_short"/>
    <property type="match status" value="1"/>
</dbReference>
<dbReference type="RefSeq" id="WP_163749758.1">
    <property type="nucleotide sequence ID" value="NZ_AP022596.1"/>
</dbReference>
<dbReference type="InterPro" id="IPR002347">
    <property type="entry name" value="SDR_fam"/>
</dbReference>
<protein>
    <submittedName>
        <fullName evidence="5">Oxidoreductase</fullName>
    </submittedName>
</protein>
<evidence type="ECO:0000256" key="1">
    <source>
        <dbReference type="ARBA" id="ARBA00006484"/>
    </source>
</evidence>
<proteinExistence type="inferred from homology"/>
<dbReference type="SUPFAM" id="SSF51735">
    <property type="entry name" value="NAD(P)-binding Rossmann-fold domains"/>
    <property type="match status" value="1"/>
</dbReference>
<evidence type="ECO:0000259" key="4">
    <source>
        <dbReference type="SMART" id="SM00822"/>
    </source>
</evidence>
<accession>A0A7I7TB66</accession>
<dbReference type="InterPro" id="IPR036291">
    <property type="entry name" value="NAD(P)-bd_dom_sf"/>
</dbReference>
<dbReference type="PANTHER" id="PTHR43391">
    <property type="entry name" value="RETINOL DEHYDROGENASE-RELATED"/>
    <property type="match status" value="1"/>
</dbReference>
<keyword evidence="3" id="KW-0560">Oxidoreductase</keyword>
<evidence type="ECO:0000256" key="2">
    <source>
        <dbReference type="ARBA" id="ARBA00022857"/>
    </source>
</evidence>
<dbReference type="EMBL" id="AP022596">
    <property type="protein sequence ID" value="BBY65721.1"/>
    <property type="molecule type" value="Genomic_DNA"/>
</dbReference>
<sequence>MTSTSNEPRLLIVGASSGIGRSLAEHALKRGAHVCVSARSADALDEICAEGGGRGHAIVADLARPDDCRRMVDAAAGAMGGLDAVVIAAGWGTLSMMTDADPDTWRHAFEVNAIGPTLVCGAATEHLAPNGIVSFISSESASEVRWGLGAYAASKAALDASIEAWRLENPALRFQRVVMGATSPTGFCAGFDSALFDAALEAWVSQGIRGDLMETDDVGRQMADLLWSALDNPGLVVSDVRLVPVASGVPSPT</sequence>